<sequence length="55" mass="6252">MAVQAIQDGAYDFIEKPFSAERLIEITERAIEKRQLTLENEHLKTLFKSESNAGA</sequence>
<dbReference type="Gene3D" id="3.40.50.2300">
    <property type="match status" value="1"/>
</dbReference>
<organism evidence="3 4">
    <name type="scientific">Vibrio variabilis</name>
    <dbReference type="NCBI Taxonomy" id="990271"/>
    <lineage>
        <taxon>Bacteria</taxon>
        <taxon>Pseudomonadati</taxon>
        <taxon>Pseudomonadota</taxon>
        <taxon>Gammaproteobacteria</taxon>
        <taxon>Vibrionales</taxon>
        <taxon>Vibrionaceae</taxon>
        <taxon>Vibrio</taxon>
    </lineage>
</organism>
<dbReference type="InterPro" id="IPR011006">
    <property type="entry name" value="CheY-like_superfamily"/>
</dbReference>
<accession>A0ABQ0JL56</accession>
<comment type="caution">
    <text evidence="3">The sequence shown here is derived from an EMBL/GenBank/DDBJ whole genome shotgun (WGS) entry which is preliminary data.</text>
</comment>
<dbReference type="EMBL" id="BBMS01000066">
    <property type="protein sequence ID" value="GAL29498.1"/>
    <property type="molecule type" value="Genomic_DNA"/>
</dbReference>
<dbReference type="PROSITE" id="PS50110">
    <property type="entry name" value="RESPONSE_REGULATORY"/>
    <property type="match status" value="1"/>
</dbReference>
<dbReference type="InterPro" id="IPR001789">
    <property type="entry name" value="Sig_transdc_resp-reg_receiver"/>
</dbReference>
<comment type="caution">
    <text evidence="1">Lacks conserved residue(s) required for the propagation of feature annotation.</text>
</comment>
<evidence type="ECO:0000313" key="4">
    <source>
        <dbReference type="Proteomes" id="UP000029223"/>
    </source>
</evidence>
<evidence type="ECO:0000259" key="2">
    <source>
        <dbReference type="PROSITE" id="PS50110"/>
    </source>
</evidence>
<reference evidence="4" key="1">
    <citation type="submission" date="2014-09" db="EMBL/GenBank/DDBJ databases">
        <title>Vibrio variabilis JCM 19239. (C206) whole genome shotgun sequence.</title>
        <authorList>
            <person name="Sawabe T."/>
            <person name="Meirelles P."/>
            <person name="Nakanishi M."/>
            <person name="Sayaka M."/>
            <person name="Hattori M."/>
            <person name="Ohkuma M."/>
        </authorList>
    </citation>
    <scope>NUCLEOTIDE SEQUENCE [LARGE SCALE GENOMIC DNA]</scope>
    <source>
        <strain evidence="4">JCM 19239</strain>
    </source>
</reference>
<keyword evidence="4" id="KW-1185">Reference proteome</keyword>
<evidence type="ECO:0000256" key="1">
    <source>
        <dbReference type="PROSITE-ProRule" id="PRU00169"/>
    </source>
</evidence>
<proteinExistence type="predicted"/>
<protein>
    <submittedName>
        <fullName evidence="3">C4-dicarboxylate transport transcriptional regulatory protein</fullName>
    </submittedName>
</protein>
<gene>
    <name evidence="3" type="ORF">JCM19239_946</name>
</gene>
<name>A0ABQ0JL56_9VIBR</name>
<evidence type="ECO:0000313" key="3">
    <source>
        <dbReference type="EMBL" id="GAL29498.1"/>
    </source>
</evidence>
<feature type="domain" description="Response regulatory" evidence="2">
    <location>
        <begin position="1"/>
        <end position="31"/>
    </location>
</feature>
<dbReference type="SUPFAM" id="SSF52172">
    <property type="entry name" value="CheY-like"/>
    <property type="match status" value="1"/>
</dbReference>
<dbReference type="Proteomes" id="UP000029223">
    <property type="component" value="Unassembled WGS sequence"/>
</dbReference>